<organism evidence="2 3">
    <name type="scientific">Candidatus Brocadia sinica JPN1</name>
    <dbReference type="NCBI Taxonomy" id="1197129"/>
    <lineage>
        <taxon>Bacteria</taxon>
        <taxon>Pseudomonadati</taxon>
        <taxon>Planctomycetota</taxon>
        <taxon>Candidatus Brocadiia</taxon>
        <taxon>Candidatus Brocadiales</taxon>
        <taxon>Candidatus Brocadiaceae</taxon>
        <taxon>Candidatus Brocadia</taxon>
    </lineage>
</organism>
<comment type="caution">
    <text evidence="2">The sequence shown here is derived from an EMBL/GenBank/DDBJ whole genome shotgun (WGS) entry which is preliminary data.</text>
</comment>
<name>A0ABQ0K0W6_9BACT</name>
<gene>
    <name evidence="2" type="ORF">BROSI_A3179</name>
</gene>
<dbReference type="InterPro" id="IPR012296">
    <property type="entry name" value="Nuclease_put_TT1808"/>
</dbReference>
<accession>A0ABQ0K0W6</accession>
<protein>
    <submittedName>
        <fullName evidence="2">Uncharacterized conserved protein</fullName>
    </submittedName>
</protein>
<keyword evidence="3" id="KW-1185">Reference proteome</keyword>
<dbReference type="Gene3D" id="3.90.1570.10">
    <property type="entry name" value="tt1808, chain A"/>
    <property type="match status" value="1"/>
</dbReference>
<dbReference type="SUPFAM" id="SSF52980">
    <property type="entry name" value="Restriction endonuclease-like"/>
    <property type="match status" value="1"/>
</dbReference>
<sequence length="189" mass="21697">MGLPSVKKSDQKYTWDDYLTWPEHERWEIIDGVAYNMTPAPSVRHQIVAGKFFSRLEQKLANKTCKPFIVPVDVILSEYNIVQPDVFVVCDKNKIAEANIKGSPDLVVEVLSPATALMDLREKKRLYEKFAVKEYIVIDPLEEYVERFCLGADGTYNKGEVFGSQEVLQFKSVEGTEVNLWEIFEVKKV</sequence>
<dbReference type="RefSeq" id="WP_052564614.1">
    <property type="nucleotide sequence ID" value="NZ_BAFN01000001.1"/>
</dbReference>
<dbReference type="PANTHER" id="PTHR36558:SF1">
    <property type="entry name" value="RESTRICTION ENDONUCLEASE DOMAIN-CONTAINING PROTEIN-RELATED"/>
    <property type="match status" value="1"/>
</dbReference>
<dbReference type="PANTHER" id="PTHR36558">
    <property type="entry name" value="GLR1098 PROTEIN"/>
    <property type="match status" value="1"/>
</dbReference>
<evidence type="ECO:0000313" key="2">
    <source>
        <dbReference type="EMBL" id="GAN34636.1"/>
    </source>
</evidence>
<dbReference type="CDD" id="cd06260">
    <property type="entry name" value="DUF820-like"/>
    <property type="match status" value="1"/>
</dbReference>
<dbReference type="Pfam" id="PF05685">
    <property type="entry name" value="Uma2"/>
    <property type="match status" value="1"/>
</dbReference>
<dbReference type="EMBL" id="BAFN01000001">
    <property type="protein sequence ID" value="GAN34636.1"/>
    <property type="molecule type" value="Genomic_DNA"/>
</dbReference>
<dbReference type="InterPro" id="IPR011335">
    <property type="entry name" value="Restrct_endonuc-II-like"/>
</dbReference>
<dbReference type="Proteomes" id="UP000032309">
    <property type="component" value="Unassembled WGS sequence"/>
</dbReference>
<dbReference type="InterPro" id="IPR008538">
    <property type="entry name" value="Uma2"/>
</dbReference>
<proteinExistence type="predicted"/>
<reference evidence="3" key="1">
    <citation type="journal article" date="2015" name="Genome Announc.">
        <title>Draft Genome Sequence of an Anaerobic Ammonium-Oxidizing Bacterium, "Candidatus Brocadia sinica".</title>
        <authorList>
            <person name="Oshiki M."/>
            <person name="Shinyako-Hata K."/>
            <person name="Satoh H."/>
            <person name="Okabe S."/>
        </authorList>
    </citation>
    <scope>NUCLEOTIDE SEQUENCE [LARGE SCALE GENOMIC DNA]</scope>
    <source>
        <strain evidence="3">JPN1</strain>
    </source>
</reference>
<feature type="domain" description="Putative restriction endonuclease" evidence="1">
    <location>
        <begin position="15"/>
        <end position="175"/>
    </location>
</feature>
<evidence type="ECO:0000313" key="3">
    <source>
        <dbReference type="Proteomes" id="UP000032309"/>
    </source>
</evidence>
<evidence type="ECO:0000259" key="1">
    <source>
        <dbReference type="Pfam" id="PF05685"/>
    </source>
</evidence>